<dbReference type="OMA" id="WPENVHS"/>
<dbReference type="Gene3D" id="3.40.50.300">
    <property type="entry name" value="P-loop containing nucleotide triphosphate hydrolases"/>
    <property type="match status" value="1"/>
</dbReference>
<dbReference type="Proteomes" id="UP000494163">
    <property type="component" value="Chromosome 3L"/>
</dbReference>
<dbReference type="EMBL" id="CP012525">
    <property type="protein sequence ID" value="ALC43700.1"/>
    <property type="molecule type" value="Genomic_DNA"/>
</dbReference>
<evidence type="ECO:0000313" key="2">
    <source>
        <dbReference type="Proteomes" id="UP000494163"/>
    </source>
</evidence>
<evidence type="ECO:0000313" key="1">
    <source>
        <dbReference type="EMBL" id="ALC43700.1"/>
    </source>
</evidence>
<dbReference type="STRING" id="30019.A0A0M4EYR9"/>
<sequence length="332" mass="38043">MPNPSTSHIHTLHPGYAGDFEDPRRCGILHNTSCRLYREKLSSNRHGNMIQGLLIVTSVALVLAMLLFHSQEQQTEAEPITESSSMLETLYSNVYAWLASSPQQQQLAGAREFSCQPHLDSRRIFRHVGRQVLNQELGLARLERALQSERPFRAVALLGPPGVGKTLTALALRQHYPWPENVHSYSWSTYVPDEAQKFNLLRGFAEQLSNCGQNLLIIDNLSTCDYGIVPVFNQLLLERNQTVLVLYIFNLDIEYYWDQFELLQQLPMDTTIVNYRAFGREELTDCLDNELRLEQRVLKREVYERILQAALPEVHESGCKSLRQLLLQHGLA</sequence>
<dbReference type="SUPFAM" id="SSF52540">
    <property type="entry name" value="P-loop containing nucleoside triphosphate hydrolases"/>
    <property type="match status" value="1"/>
</dbReference>
<protein>
    <submittedName>
        <fullName evidence="1">CG7557</fullName>
    </submittedName>
</protein>
<gene>
    <name evidence="1" type="ORF">Dbus_chr3Lg866</name>
</gene>
<organism evidence="1 2">
    <name type="scientific">Drosophila busckii</name>
    <name type="common">Fruit fly</name>
    <dbReference type="NCBI Taxonomy" id="30019"/>
    <lineage>
        <taxon>Eukaryota</taxon>
        <taxon>Metazoa</taxon>
        <taxon>Ecdysozoa</taxon>
        <taxon>Arthropoda</taxon>
        <taxon>Hexapoda</taxon>
        <taxon>Insecta</taxon>
        <taxon>Pterygota</taxon>
        <taxon>Neoptera</taxon>
        <taxon>Endopterygota</taxon>
        <taxon>Diptera</taxon>
        <taxon>Brachycera</taxon>
        <taxon>Muscomorpha</taxon>
        <taxon>Ephydroidea</taxon>
        <taxon>Drosophilidae</taxon>
        <taxon>Drosophila</taxon>
    </lineage>
</organism>
<dbReference type="AlphaFoldDB" id="A0A0M4EYR9"/>
<dbReference type="InterPro" id="IPR027417">
    <property type="entry name" value="P-loop_NTPase"/>
</dbReference>
<accession>A0A0M4EYR9</accession>
<dbReference type="OrthoDB" id="8191652at2759"/>
<keyword evidence="2" id="KW-1185">Reference proteome</keyword>
<name>A0A0M4EYR9_DROBS</name>
<reference evidence="1 2" key="1">
    <citation type="submission" date="2015-08" db="EMBL/GenBank/DDBJ databases">
        <title>Ancestral chromatin configuration constrains chromatin evolution on differentiating sex chromosomes in Drosophila.</title>
        <authorList>
            <person name="Zhou Q."/>
            <person name="Bachtrog D."/>
        </authorList>
    </citation>
    <scope>NUCLEOTIDE SEQUENCE [LARGE SCALE GENOMIC DNA]</scope>
    <source>
        <tissue evidence="1">Whole larvae</tissue>
    </source>
</reference>
<proteinExistence type="predicted"/>